<dbReference type="EMBL" id="BAAFJT010000002">
    <property type="protein sequence ID" value="GAB0184893.1"/>
    <property type="molecule type" value="Genomic_DNA"/>
</dbReference>
<dbReference type="AlphaFoldDB" id="A0ABC9WHD5"/>
<protein>
    <submittedName>
        <fullName evidence="1">Uncharacterized protein</fullName>
    </submittedName>
</protein>
<evidence type="ECO:0000313" key="1">
    <source>
        <dbReference type="EMBL" id="GAB0184893.1"/>
    </source>
</evidence>
<gene>
    <name evidence="1" type="ORF">GRJ2_000954600</name>
</gene>
<accession>A0ABC9WHD5</accession>
<reference evidence="1 2" key="1">
    <citation type="submission" date="2024-06" db="EMBL/GenBank/DDBJ databases">
        <title>The draft genome of Grus japonensis, version 3.</title>
        <authorList>
            <person name="Nabeshima K."/>
            <person name="Suzuki S."/>
            <person name="Onuma M."/>
        </authorList>
    </citation>
    <scope>NUCLEOTIDE SEQUENCE [LARGE SCALE GENOMIC DNA]</scope>
    <source>
        <strain evidence="1 2">451A</strain>
    </source>
</reference>
<proteinExistence type="predicted"/>
<dbReference type="Proteomes" id="UP001623348">
    <property type="component" value="Unassembled WGS sequence"/>
</dbReference>
<organism evidence="1 2">
    <name type="scientific">Grus japonensis</name>
    <name type="common">Japanese crane</name>
    <name type="synonym">Red-crowned crane</name>
    <dbReference type="NCBI Taxonomy" id="30415"/>
    <lineage>
        <taxon>Eukaryota</taxon>
        <taxon>Metazoa</taxon>
        <taxon>Chordata</taxon>
        <taxon>Craniata</taxon>
        <taxon>Vertebrata</taxon>
        <taxon>Euteleostomi</taxon>
        <taxon>Archelosauria</taxon>
        <taxon>Archosauria</taxon>
        <taxon>Dinosauria</taxon>
        <taxon>Saurischia</taxon>
        <taxon>Theropoda</taxon>
        <taxon>Coelurosauria</taxon>
        <taxon>Aves</taxon>
        <taxon>Neognathae</taxon>
        <taxon>Neoaves</taxon>
        <taxon>Gruiformes</taxon>
        <taxon>Gruidae</taxon>
        <taxon>Grus</taxon>
    </lineage>
</organism>
<name>A0ABC9WHD5_GRUJA</name>
<comment type="caution">
    <text evidence="1">The sequence shown here is derived from an EMBL/GenBank/DDBJ whole genome shotgun (WGS) entry which is preliminary data.</text>
</comment>
<dbReference type="PANTHER" id="PTHR33332">
    <property type="entry name" value="REVERSE TRANSCRIPTASE DOMAIN-CONTAINING PROTEIN"/>
    <property type="match status" value="1"/>
</dbReference>
<evidence type="ECO:0000313" key="2">
    <source>
        <dbReference type="Proteomes" id="UP001623348"/>
    </source>
</evidence>
<sequence length="82" mass="9410">MARGNPKHNYRLDGEWIDSSSEEKDLVVLVDEKLNMTWQCALTAQKANCVLGCTKRSMTSKSREMILTLYSALMRPHLEYCV</sequence>
<keyword evidence="2" id="KW-1185">Reference proteome</keyword>